<protein>
    <submittedName>
        <fullName evidence="1">Uncharacterized protein</fullName>
    </submittedName>
</protein>
<dbReference type="VEuPathDB" id="VectorBase:HLOH_044562"/>
<sequence length="108" mass="12363">MSARLLFQKPWPRGIGWDVLVPSQPIPRGRGQDLQNEWGQWVLLLLNQEEIAVPRSPIREDKFLNKLETRLMQCKPAAVWTGVMRRNGTCQKVGPHDLQVACGLIHEN</sequence>
<dbReference type="EMBL" id="JABSTR010000008">
    <property type="protein sequence ID" value="KAH9378015.1"/>
    <property type="molecule type" value="Genomic_DNA"/>
</dbReference>
<dbReference type="Proteomes" id="UP000821853">
    <property type="component" value="Unassembled WGS sequence"/>
</dbReference>
<keyword evidence="2" id="KW-1185">Reference proteome</keyword>
<dbReference type="AlphaFoldDB" id="A0A9J6GUG3"/>
<accession>A0A9J6GUG3</accession>
<name>A0A9J6GUG3_HAELO</name>
<evidence type="ECO:0000313" key="2">
    <source>
        <dbReference type="Proteomes" id="UP000821853"/>
    </source>
</evidence>
<gene>
    <name evidence="1" type="ORF">HPB48_022105</name>
</gene>
<proteinExistence type="predicted"/>
<comment type="caution">
    <text evidence="1">The sequence shown here is derived from an EMBL/GenBank/DDBJ whole genome shotgun (WGS) entry which is preliminary data.</text>
</comment>
<reference evidence="1 2" key="1">
    <citation type="journal article" date="2020" name="Cell">
        <title>Large-Scale Comparative Analyses of Tick Genomes Elucidate Their Genetic Diversity and Vector Capacities.</title>
        <authorList>
            <consortium name="Tick Genome and Microbiome Consortium (TIGMIC)"/>
            <person name="Jia N."/>
            <person name="Wang J."/>
            <person name="Shi W."/>
            <person name="Du L."/>
            <person name="Sun Y."/>
            <person name="Zhan W."/>
            <person name="Jiang J.F."/>
            <person name="Wang Q."/>
            <person name="Zhang B."/>
            <person name="Ji P."/>
            <person name="Bell-Sakyi L."/>
            <person name="Cui X.M."/>
            <person name="Yuan T.T."/>
            <person name="Jiang B.G."/>
            <person name="Yang W.F."/>
            <person name="Lam T.T."/>
            <person name="Chang Q.C."/>
            <person name="Ding S.J."/>
            <person name="Wang X.J."/>
            <person name="Zhu J.G."/>
            <person name="Ruan X.D."/>
            <person name="Zhao L."/>
            <person name="Wei J.T."/>
            <person name="Ye R.Z."/>
            <person name="Que T.C."/>
            <person name="Du C.H."/>
            <person name="Zhou Y.H."/>
            <person name="Cheng J.X."/>
            <person name="Dai P.F."/>
            <person name="Guo W.B."/>
            <person name="Han X.H."/>
            <person name="Huang E.J."/>
            <person name="Li L.F."/>
            <person name="Wei W."/>
            <person name="Gao Y.C."/>
            <person name="Liu J.Z."/>
            <person name="Shao H.Z."/>
            <person name="Wang X."/>
            <person name="Wang C.C."/>
            <person name="Yang T.C."/>
            <person name="Huo Q.B."/>
            <person name="Li W."/>
            <person name="Chen H.Y."/>
            <person name="Chen S.E."/>
            <person name="Zhou L.G."/>
            <person name="Ni X.B."/>
            <person name="Tian J.H."/>
            <person name="Sheng Y."/>
            <person name="Liu T."/>
            <person name="Pan Y.S."/>
            <person name="Xia L.Y."/>
            <person name="Li J."/>
            <person name="Zhao F."/>
            <person name="Cao W.C."/>
        </authorList>
    </citation>
    <scope>NUCLEOTIDE SEQUENCE [LARGE SCALE GENOMIC DNA]</scope>
    <source>
        <strain evidence="1">HaeL-2018</strain>
    </source>
</reference>
<evidence type="ECO:0000313" key="1">
    <source>
        <dbReference type="EMBL" id="KAH9378015.1"/>
    </source>
</evidence>
<organism evidence="1 2">
    <name type="scientific">Haemaphysalis longicornis</name>
    <name type="common">Bush tick</name>
    <dbReference type="NCBI Taxonomy" id="44386"/>
    <lineage>
        <taxon>Eukaryota</taxon>
        <taxon>Metazoa</taxon>
        <taxon>Ecdysozoa</taxon>
        <taxon>Arthropoda</taxon>
        <taxon>Chelicerata</taxon>
        <taxon>Arachnida</taxon>
        <taxon>Acari</taxon>
        <taxon>Parasitiformes</taxon>
        <taxon>Ixodida</taxon>
        <taxon>Ixodoidea</taxon>
        <taxon>Ixodidae</taxon>
        <taxon>Haemaphysalinae</taxon>
        <taxon>Haemaphysalis</taxon>
    </lineage>
</organism>